<feature type="transmembrane region" description="Helical" evidence="6">
    <location>
        <begin position="72"/>
        <end position="90"/>
    </location>
</feature>
<proteinExistence type="inferred from homology"/>
<dbReference type="OrthoDB" id="2082501at2"/>
<keyword evidence="3 6" id="KW-0812">Transmembrane</keyword>
<dbReference type="Pfam" id="PF04138">
    <property type="entry name" value="GtrA_DPMS_TM"/>
    <property type="match status" value="1"/>
</dbReference>
<feature type="transmembrane region" description="Helical" evidence="6">
    <location>
        <begin position="7"/>
        <end position="27"/>
    </location>
</feature>
<dbReference type="Proteomes" id="UP000292118">
    <property type="component" value="Chromosome"/>
</dbReference>
<dbReference type="RefSeq" id="WP_129186317.1">
    <property type="nucleotide sequence ID" value="NZ_CP035493.1"/>
</dbReference>
<evidence type="ECO:0000256" key="3">
    <source>
        <dbReference type="ARBA" id="ARBA00022692"/>
    </source>
</evidence>
<dbReference type="InterPro" id="IPR007267">
    <property type="entry name" value="GtrA_DPMS_TM"/>
</dbReference>
<name>A0A4P6F133_9MICO</name>
<evidence type="ECO:0000256" key="6">
    <source>
        <dbReference type="SAM" id="Phobius"/>
    </source>
</evidence>
<comment type="subcellular location">
    <subcellularLocation>
        <location evidence="1">Membrane</location>
        <topology evidence="1">Multi-pass membrane protein</topology>
    </subcellularLocation>
</comment>
<dbReference type="GO" id="GO:0005886">
    <property type="term" value="C:plasma membrane"/>
    <property type="evidence" value="ECO:0007669"/>
    <property type="project" value="TreeGrafter"/>
</dbReference>
<dbReference type="KEGG" id="xya:ET471_01710"/>
<dbReference type="EMBL" id="CP035493">
    <property type="protein sequence ID" value="QAY68916.1"/>
    <property type="molecule type" value="Genomic_DNA"/>
</dbReference>
<keyword evidence="5 6" id="KW-0472">Membrane</keyword>
<dbReference type="GO" id="GO:0000271">
    <property type="term" value="P:polysaccharide biosynthetic process"/>
    <property type="evidence" value="ECO:0007669"/>
    <property type="project" value="InterPro"/>
</dbReference>
<evidence type="ECO:0000313" key="8">
    <source>
        <dbReference type="EMBL" id="QAY68916.1"/>
    </source>
</evidence>
<comment type="similarity">
    <text evidence="2">Belongs to the GtrA family.</text>
</comment>
<accession>A0A4P6F133</accession>
<protein>
    <submittedName>
        <fullName evidence="8">GtrA family protein</fullName>
    </submittedName>
</protein>
<reference evidence="8 9" key="1">
    <citation type="submission" date="2019-01" db="EMBL/GenBank/DDBJ databases">
        <title>Genome sequencing of strain FW10M-9.</title>
        <authorList>
            <person name="Heo J."/>
            <person name="Kim S.-J."/>
            <person name="Kim J.-S."/>
            <person name="Hong S.-B."/>
            <person name="Kwon S.-W."/>
        </authorList>
    </citation>
    <scope>NUCLEOTIDE SEQUENCE [LARGE SCALE GENOMIC DNA]</scope>
    <source>
        <strain evidence="8 9">FW10M-9</strain>
    </source>
</reference>
<evidence type="ECO:0000256" key="4">
    <source>
        <dbReference type="ARBA" id="ARBA00022989"/>
    </source>
</evidence>
<evidence type="ECO:0000256" key="5">
    <source>
        <dbReference type="ARBA" id="ARBA00023136"/>
    </source>
</evidence>
<evidence type="ECO:0000256" key="2">
    <source>
        <dbReference type="ARBA" id="ARBA00009399"/>
    </source>
</evidence>
<gene>
    <name evidence="8" type="ORF">ET471_01710</name>
</gene>
<evidence type="ECO:0000256" key="1">
    <source>
        <dbReference type="ARBA" id="ARBA00004141"/>
    </source>
</evidence>
<keyword evidence="4 6" id="KW-1133">Transmembrane helix</keyword>
<feature type="domain" description="GtrA/DPMS transmembrane" evidence="7">
    <location>
        <begin position="8"/>
        <end position="121"/>
    </location>
</feature>
<evidence type="ECO:0000313" key="9">
    <source>
        <dbReference type="Proteomes" id="UP000292118"/>
    </source>
</evidence>
<dbReference type="AlphaFoldDB" id="A0A4P6F133"/>
<dbReference type="PANTHER" id="PTHR38459:SF1">
    <property type="entry name" value="PROPHAGE BACTOPRENOL-LINKED GLUCOSE TRANSLOCASE HOMOLOG"/>
    <property type="match status" value="1"/>
</dbReference>
<organism evidence="8 9">
    <name type="scientific">Xylanimonas protaetiae</name>
    <dbReference type="NCBI Taxonomy" id="2509457"/>
    <lineage>
        <taxon>Bacteria</taxon>
        <taxon>Bacillati</taxon>
        <taxon>Actinomycetota</taxon>
        <taxon>Actinomycetes</taxon>
        <taxon>Micrococcales</taxon>
        <taxon>Promicromonosporaceae</taxon>
        <taxon>Xylanimonas</taxon>
    </lineage>
</organism>
<feature type="transmembrane region" description="Helical" evidence="6">
    <location>
        <begin position="33"/>
        <end position="51"/>
    </location>
</feature>
<keyword evidence="9" id="KW-1185">Reference proteome</keyword>
<evidence type="ECO:0000259" key="7">
    <source>
        <dbReference type="Pfam" id="PF04138"/>
    </source>
</evidence>
<feature type="transmembrane region" description="Helical" evidence="6">
    <location>
        <begin position="96"/>
        <end position="116"/>
    </location>
</feature>
<dbReference type="PANTHER" id="PTHR38459">
    <property type="entry name" value="PROPHAGE BACTOPRENOL-LINKED GLUCOSE TRANSLOCASE HOMOLOG"/>
    <property type="match status" value="1"/>
</dbReference>
<dbReference type="InterPro" id="IPR051401">
    <property type="entry name" value="GtrA_CellWall_Glycosyl"/>
</dbReference>
<sequence length="141" mass="15051">MMTVSIARYLVAGGLAFAVDFGFLALLREGLGWPTGVAAAVAFLLSFAFTYSVQRRIGFASRAPHGRALVRYTILVAVNTVVTAAVVALIDQTSAGWGIGKVVATMVTTVSNFFAYRWWVFAADAHGADGTRLRQRGSDGF</sequence>